<proteinExistence type="predicted"/>
<dbReference type="EMBL" id="LVYK01000001">
    <property type="protein sequence ID" value="RAS82276.1"/>
    <property type="molecule type" value="Genomic_DNA"/>
</dbReference>
<feature type="domain" description="Knr4/Smi1-like" evidence="1">
    <location>
        <begin position="12"/>
        <end position="160"/>
    </location>
</feature>
<organism evidence="2 3">
    <name type="scientific">Priestia endophytica</name>
    <dbReference type="NCBI Taxonomy" id="135735"/>
    <lineage>
        <taxon>Bacteria</taxon>
        <taxon>Bacillati</taxon>
        <taxon>Bacillota</taxon>
        <taxon>Bacilli</taxon>
        <taxon>Bacillales</taxon>
        <taxon>Bacillaceae</taxon>
        <taxon>Priestia</taxon>
    </lineage>
</organism>
<dbReference type="Gene3D" id="3.40.1580.10">
    <property type="entry name" value="SMI1/KNR4-like"/>
    <property type="match status" value="1"/>
</dbReference>
<comment type="caution">
    <text evidence="2">The sequence shown here is derived from an EMBL/GenBank/DDBJ whole genome shotgun (WGS) entry which is preliminary data.</text>
</comment>
<dbReference type="AlphaFoldDB" id="A0AAX1QE46"/>
<name>A0AAX1QE46_9BACI</name>
<dbReference type="InterPro" id="IPR018958">
    <property type="entry name" value="Knr4/Smi1-like_dom"/>
</dbReference>
<reference evidence="2 3" key="1">
    <citation type="submission" date="2016-03" db="EMBL/GenBank/DDBJ databases">
        <title>Comparison of Bacillus endophyticus and B. anthracis characteristics using whole genome sequence analysis and microbiological techniques.</title>
        <authorList>
            <person name="Lekota K.E."/>
            <person name="Mafofo J."/>
            <person name="Rees J."/>
            <person name="Muchadeyi F.C."/>
            <person name="Madoroba E."/>
            <person name="Van Heerden H."/>
        </authorList>
    </citation>
    <scope>NUCLEOTIDE SEQUENCE [LARGE SCALE GENOMIC DNA]</scope>
    <source>
        <strain evidence="2 3">3631_10C</strain>
    </source>
</reference>
<dbReference type="InterPro" id="IPR037883">
    <property type="entry name" value="Knr4/Smi1-like_sf"/>
</dbReference>
<gene>
    <name evidence="2" type="ORF">A3864_01850</name>
</gene>
<sequence>MNDVKWKYLEKPVSEQEIRKVEEELNVTFPADYKQCVQINHGASPERFVLDVEGIERAFGSLLMINTPESASDIVRTYESYKDTLPKDIIPFADDPGGNLICFDYKDHKGNPIIVFWEHEEACEKEILMEEENLTEEEAEQVARENIFYVADTFTELLQKLRKYEDN</sequence>
<accession>A0AAX1QE46</accession>
<evidence type="ECO:0000259" key="1">
    <source>
        <dbReference type="SMART" id="SM00860"/>
    </source>
</evidence>
<dbReference type="Proteomes" id="UP000250174">
    <property type="component" value="Unassembled WGS sequence"/>
</dbReference>
<dbReference type="SUPFAM" id="SSF160631">
    <property type="entry name" value="SMI1/KNR4-like"/>
    <property type="match status" value="1"/>
</dbReference>
<protein>
    <submittedName>
        <fullName evidence="2">1,3-beta-glucan synthase regulator</fullName>
    </submittedName>
</protein>
<evidence type="ECO:0000313" key="2">
    <source>
        <dbReference type="EMBL" id="RAS82276.1"/>
    </source>
</evidence>
<evidence type="ECO:0000313" key="3">
    <source>
        <dbReference type="Proteomes" id="UP000250174"/>
    </source>
</evidence>
<dbReference type="RefSeq" id="WP_111925331.1">
    <property type="nucleotide sequence ID" value="NZ_LVYK01000001.1"/>
</dbReference>
<dbReference type="SMART" id="SM00860">
    <property type="entry name" value="SMI1_KNR4"/>
    <property type="match status" value="1"/>
</dbReference>
<dbReference type="Pfam" id="PF09346">
    <property type="entry name" value="SMI1_KNR4"/>
    <property type="match status" value="1"/>
</dbReference>